<feature type="domain" description="CBS" evidence="10">
    <location>
        <begin position="232"/>
        <end position="288"/>
    </location>
</feature>
<feature type="transmembrane region" description="Helical" evidence="9">
    <location>
        <begin position="392"/>
        <end position="412"/>
    </location>
</feature>
<dbReference type="Pfam" id="PF03448">
    <property type="entry name" value="MgtE_N"/>
    <property type="match status" value="1"/>
</dbReference>
<comment type="caution">
    <text evidence="9">Lacks conserved residue(s) required for the propagation of feature annotation.</text>
</comment>
<comment type="subcellular location">
    <subcellularLocation>
        <location evidence="9">Cell membrane</location>
        <topology evidence="9">Multi-pass membrane protein</topology>
    </subcellularLocation>
    <subcellularLocation>
        <location evidence="1">Membrane</location>
        <topology evidence="1">Multi-pass membrane protein</topology>
    </subcellularLocation>
</comment>
<keyword evidence="9" id="KW-0479">Metal-binding</keyword>
<dbReference type="PANTHER" id="PTHR43773">
    <property type="entry name" value="MAGNESIUM TRANSPORTER MGTE"/>
    <property type="match status" value="1"/>
</dbReference>
<dbReference type="SUPFAM" id="SSF161093">
    <property type="entry name" value="MgtE membrane domain-like"/>
    <property type="match status" value="1"/>
</dbReference>
<dbReference type="InterPro" id="IPR036739">
    <property type="entry name" value="SLC41_membr_dom_sf"/>
</dbReference>
<keyword evidence="7 9" id="KW-0472">Membrane</keyword>
<keyword evidence="6 9" id="KW-1133">Transmembrane helix</keyword>
<evidence type="ECO:0000256" key="2">
    <source>
        <dbReference type="ARBA" id="ARBA00009749"/>
    </source>
</evidence>
<feature type="transmembrane region" description="Helical" evidence="9">
    <location>
        <begin position="316"/>
        <end position="336"/>
    </location>
</feature>
<evidence type="ECO:0000256" key="4">
    <source>
        <dbReference type="ARBA" id="ARBA00022692"/>
    </source>
</evidence>
<reference evidence="12" key="1">
    <citation type="journal article" date="2019" name="Int. J. Syst. Evol. Microbiol.">
        <title>The Global Catalogue of Microorganisms (GCM) 10K type strain sequencing project: providing services to taxonomists for standard genome sequencing and annotation.</title>
        <authorList>
            <consortium name="The Broad Institute Genomics Platform"/>
            <consortium name="The Broad Institute Genome Sequencing Center for Infectious Disease"/>
            <person name="Wu L."/>
            <person name="Ma J."/>
        </authorList>
    </citation>
    <scope>NUCLEOTIDE SEQUENCE [LARGE SCALE GENOMIC DNA]</scope>
    <source>
        <strain evidence="12">JCM 16544</strain>
    </source>
</reference>
<proteinExistence type="inferred from homology"/>
<dbReference type="EMBL" id="BAAAYU010000005">
    <property type="protein sequence ID" value="GAA3634572.1"/>
    <property type="molecule type" value="Genomic_DNA"/>
</dbReference>
<evidence type="ECO:0000256" key="6">
    <source>
        <dbReference type="ARBA" id="ARBA00022989"/>
    </source>
</evidence>
<dbReference type="InterPro" id="IPR038076">
    <property type="entry name" value="MgtE_N_sf"/>
</dbReference>
<dbReference type="Proteomes" id="UP001501697">
    <property type="component" value="Unassembled WGS sequence"/>
</dbReference>
<evidence type="ECO:0000313" key="11">
    <source>
        <dbReference type="EMBL" id="GAA3634572.1"/>
    </source>
</evidence>
<comment type="subunit">
    <text evidence="9">Homodimer.</text>
</comment>
<dbReference type="InterPro" id="IPR006667">
    <property type="entry name" value="SLC41_membr_dom"/>
</dbReference>
<gene>
    <name evidence="11" type="primary">mgtE</name>
    <name evidence="11" type="ORF">GCM10022200_17270</name>
</gene>
<keyword evidence="4 9" id="KW-0812">Transmembrane</keyword>
<dbReference type="PROSITE" id="PS51371">
    <property type="entry name" value="CBS"/>
    <property type="match status" value="1"/>
</dbReference>
<evidence type="ECO:0000256" key="5">
    <source>
        <dbReference type="ARBA" id="ARBA00022842"/>
    </source>
</evidence>
<evidence type="ECO:0000313" key="12">
    <source>
        <dbReference type="Proteomes" id="UP001501697"/>
    </source>
</evidence>
<sequence>MRPRAASLACIRADVAHVHPADIGMRDHAPMEDSSDDDLVDTVTVHLREHDLAQVRAVMARHDASDLVRLLEREDGRDRAVMYRLLERQKALEVFELLDAGMRAELLQGLRTEDVARFFEEIDPDDRAQLVDELPAGVAQKLMRGLSPRERELTAPMLGYPKGSVGRHMSTEYVRLMPHLTTGDALSHVRHRGGDAETVYMLPVTDRERHVLGVVGLRQLVLGRPDSEIGAAMVEPRVVAATDDAETAARDVVEAGLLAVPVADGEGRLVGVFTVDDATRILEDAEDRTAARQGAAEPLGRPYLTTSVFGIVRARVVWLLVLAVSALLTVQVLGFFEGTLEEVTTLALFIPLLTGTAGNAGSQAATTVTRALALGEVTKRDWLVVMWREVRVGSILGGLLGLLGFAVGGLVFGWALGGVIGITLIAICTIAAVVGGAMPMLARAVGADPAVFSTPFIATFCDATSLIIYFVVATWILQL</sequence>
<evidence type="ECO:0000256" key="8">
    <source>
        <dbReference type="PROSITE-ProRule" id="PRU00703"/>
    </source>
</evidence>
<evidence type="ECO:0000259" key="10">
    <source>
        <dbReference type="PROSITE" id="PS51371"/>
    </source>
</evidence>
<dbReference type="SMART" id="SM00116">
    <property type="entry name" value="CBS"/>
    <property type="match status" value="1"/>
</dbReference>
<dbReference type="InterPro" id="IPR000644">
    <property type="entry name" value="CBS_dom"/>
</dbReference>
<dbReference type="CDD" id="cd04606">
    <property type="entry name" value="CBS_pair_Mg_transporter"/>
    <property type="match status" value="1"/>
</dbReference>
<evidence type="ECO:0000256" key="1">
    <source>
        <dbReference type="ARBA" id="ARBA00004141"/>
    </source>
</evidence>
<keyword evidence="5 9" id="KW-0460">Magnesium</keyword>
<dbReference type="Gene3D" id="1.10.357.20">
    <property type="entry name" value="SLC41 divalent cation transporters, integral membrane domain"/>
    <property type="match status" value="1"/>
</dbReference>
<feature type="transmembrane region" description="Helical" evidence="9">
    <location>
        <begin position="454"/>
        <end position="477"/>
    </location>
</feature>
<dbReference type="PANTHER" id="PTHR43773:SF1">
    <property type="entry name" value="MAGNESIUM TRANSPORTER MGTE"/>
    <property type="match status" value="1"/>
</dbReference>
<accession>A0ABP7AKR3</accession>
<dbReference type="SUPFAM" id="SSF158791">
    <property type="entry name" value="MgtE N-terminal domain-like"/>
    <property type="match status" value="1"/>
</dbReference>
<keyword evidence="3 9" id="KW-0813">Transport</keyword>
<keyword evidence="12" id="KW-1185">Reference proteome</keyword>
<keyword evidence="8" id="KW-0129">CBS domain</keyword>
<dbReference type="Pfam" id="PF01769">
    <property type="entry name" value="MgtE"/>
    <property type="match status" value="1"/>
</dbReference>
<dbReference type="SMART" id="SM00924">
    <property type="entry name" value="MgtE_N"/>
    <property type="match status" value="1"/>
</dbReference>
<dbReference type="InterPro" id="IPR046342">
    <property type="entry name" value="CBS_dom_sf"/>
</dbReference>
<dbReference type="NCBIfam" id="TIGR00400">
    <property type="entry name" value="mgtE"/>
    <property type="match status" value="1"/>
</dbReference>
<keyword evidence="9" id="KW-1003">Cell membrane</keyword>
<dbReference type="Pfam" id="PF00571">
    <property type="entry name" value="CBS"/>
    <property type="match status" value="1"/>
</dbReference>
<evidence type="ECO:0000256" key="9">
    <source>
        <dbReference type="RuleBase" id="RU362011"/>
    </source>
</evidence>
<dbReference type="InterPro" id="IPR006668">
    <property type="entry name" value="Mg_transptr_MgtE_intracell_dom"/>
</dbReference>
<comment type="similarity">
    <text evidence="2 9">Belongs to the SLC41A transporter family.</text>
</comment>
<dbReference type="InterPro" id="IPR006669">
    <property type="entry name" value="MgtE_transporter"/>
</dbReference>
<dbReference type="Gene3D" id="1.25.60.10">
    <property type="entry name" value="MgtE N-terminal domain-like"/>
    <property type="match status" value="1"/>
</dbReference>
<evidence type="ECO:0000256" key="3">
    <source>
        <dbReference type="ARBA" id="ARBA00022448"/>
    </source>
</evidence>
<protein>
    <recommendedName>
        <fullName evidence="9">Magnesium transporter MgtE</fullName>
    </recommendedName>
</protein>
<comment type="function">
    <text evidence="9">Acts as a magnesium transporter.</text>
</comment>
<name>A0ABP7AKR3_9MICO</name>
<dbReference type="SUPFAM" id="SSF54631">
    <property type="entry name" value="CBS-domain pair"/>
    <property type="match status" value="1"/>
</dbReference>
<evidence type="ECO:0000256" key="7">
    <source>
        <dbReference type="ARBA" id="ARBA00023136"/>
    </source>
</evidence>
<comment type="caution">
    <text evidence="11">The sequence shown here is derived from an EMBL/GenBank/DDBJ whole genome shotgun (WGS) entry which is preliminary data.</text>
</comment>
<dbReference type="Gene3D" id="3.10.580.10">
    <property type="entry name" value="CBS-domain"/>
    <property type="match status" value="1"/>
</dbReference>
<feature type="transmembrane region" description="Helical" evidence="9">
    <location>
        <begin position="419"/>
        <end position="442"/>
    </location>
</feature>
<organism evidence="11 12">
    <name type="scientific">Microbacterium awajiense</name>
    <dbReference type="NCBI Taxonomy" id="415214"/>
    <lineage>
        <taxon>Bacteria</taxon>
        <taxon>Bacillati</taxon>
        <taxon>Actinomycetota</taxon>
        <taxon>Actinomycetes</taxon>
        <taxon>Micrococcales</taxon>
        <taxon>Microbacteriaceae</taxon>
        <taxon>Microbacterium</taxon>
    </lineage>
</organism>